<dbReference type="PANTHER" id="PTHR30041:SF4">
    <property type="entry name" value="ARSENATE REDUCTASE"/>
    <property type="match status" value="1"/>
</dbReference>
<dbReference type="SUPFAM" id="SSF52833">
    <property type="entry name" value="Thioredoxin-like"/>
    <property type="match status" value="1"/>
</dbReference>
<dbReference type="GO" id="GO:0008794">
    <property type="term" value="F:arsenate reductase (glutaredoxin) activity"/>
    <property type="evidence" value="ECO:0007669"/>
    <property type="project" value="UniProtKB-UniRule"/>
</dbReference>
<sequence>MRKNFMSVEIYHNPRCSKSRQTLQLLQDQGVEPDITEYLKTPPDAATLKNILNMLGLEPRELMRTKEAEYKEAGLDNPELSRDQLIQAMVDHPKLIERPIVIKDNKAAIGRPPEKVLDIL</sequence>
<evidence type="ECO:0000313" key="5">
    <source>
        <dbReference type="EMBL" id="OOZ34758.1"/>
    </source>
</evidence>
<keyword evidence="2 4" id="KW-0560">Oxidoreductase</keyword>
<proteinExistence type="inferred from homology"/>
<dbReference type="EMBL" id="MPRJ01000103">
    <property type="protein sequence ID" value="OOZ34758.1"/>
    <property type="molecule type" value="Genomic_DNA"/>
</dbReference>
<accession>A0A1T2KPE4</accession>
<dbReference type="EC" id="1.20.4.1" evidence="4"/>
<evidence type="ECO:0000256" key="4">
    <source>
        <dbReference type="RuleBase" id="RU362029"/>
    </source>
</evidence>
<keyword evidence="6" id="KW-1185">Reference proteome</keyword>
<comment type="catalytic activity">
    <reaction evidence="4">
        <text>[glutaredoxin]-dithiol + arsenate + glutathione + H(+) = glutathionyl-S-S-[glutaredoxin] + arsenite + H2O</text>
        <dbReference type="Rhea" id="RHEA:22016"/>
        <dbReference type="Rhea" id="RHEA-COMP:10729"/>
        <dbReference type="Rhea" id="RHEA-COMP:17668"/>
        <dbReference type="ChEBI" id="CHEBI:15377"/>
        <dbReference type="ChEBI" id="CHEBI:15378"/>
        <dbReference type="ChEBI" id="CHEBI:29242"/>
        <dbReference type="ChEBI" id="CHEBI:29950"/>
        <dbReference type="ChEBI" id="CHEBI:48597"/>
        <dbReference type="ChEBI" id="CHEBI:57925"/>
        <dbReference type="ChEBI" id="CHEBI:146199"/>
        <dbReference type="EC" id="1.20.4.1"/>
    </reaction>
</comment>
<dbReference type="PANTHER" id="PTHR30041">
    <property type="entry name" value="ARSENATE REDUCTASE"/>
    <property type="match status" value="1"/>
</dbReference>
<dbReference type="CDD" id="cd03034">
    <property type="entry name" value="ArsC_ArsC"/>
    <property type="match status" value="1"/>
</dbReference>
<protein>
    <recommendedName>
        <fullName evidence="4">Arsenate reductase</fullName>
        <ecNumber evidence="4">1.20.4.1</ecNumber>
    </recommendedName>
</protein>
<evidence type="ECO:0000256" key="3">
    <source>
        <dbReference type="PROSITE-ProRule" id="PRU01282"/>
    </source>
</evidence>
<evidence type="ECO:0000256" key="2">
    <source>
        <dbReference type="ARBA" id="ARBA00023002"/>
    </source>
</evidence>
<dbReference type="Pfam" id="PF03960">
    <property type="entry name" value="ArsC"/>
    <property type="match status" value="1"/>
</dbReference>
<dbReference type="InterPro" id="IPR036249">
    <property type="entry name" value="Thioredoxin-like_sf"/>
</dbReference>
<gene>
    <name evidence="5" type="ORF">BOW51_11845</name>
</gene>
<organism evidence="5 6">
    <name type="scientific">Solemya velesiana gill symbiont</name>
    <dbReference type="NCBI Taxonomy" id="1918948"/>
    <lineage>
        <taxon>Bacteria</taxon>
        <taxon>Pseudomonadati</taxon>
        <taxon>Pseudomonadota</taxon>
        <taxon>Gammaproteobacteria</taxon>
        <taxon>sulfur-oxidizing symbionts</taxon>
    </lineage>
</organism>
<evidence type="ECO:0000256" key="1">
    <source>
        <dbReference type="ARBA" id="ARBA00007198"/>
    </source>
</evidence>
<dbReference type="AlphaFoldDB" id="A0A1T2KPE4"/>
<dbReference type="InterPro" id="IPR006660">
    <property type="entry name" value="Arsenate_reductase-like"/>
</dbReference>
<dbReference type="Proteomes" id="UP000190896">
    <property type="component" value="Unassembled WGS sequence"/>
</dbReference>
<name>A0A1T2KPE4_9GAMM</name>
<dbReference type="InterPro" id="IPR006659">
    <property type="entry name" value="Arsenate_reductase"/>
</dbReference>
<evidence type="ECO:0000313" key="6">
    <source>
        <dbReference type="Proteomes" id="UP000190896"/>
    </source>
</evidence>
<comment type="similarity">
    <text evidence="1 3 4">Belongs to the ArsC family.</text>
</comment>
<dbReference type="Gene3D" id="3.40.30.10">
    <property type="entry name" value="Glutaredoxin"/>
    <property type="match status" value="1"/>
</dbReference>
<dbReference type="PROSITE" id="PS51353">
    <property type="entry name" value="ARSC"/>
    <property type="match status" value="1"/>
</dbReference>
<dbReference type="NCBIfam" id="TIGR00014">
    <property type="entry name" value="arsC"/>
    <property type="match status" value="1"/>
</dbReference>
<comment type="caution">
    <text evidence="5">The sequence shown here is derived from an EMBL/GenBank/DDBJ whole genome shotgun (WGS) entry which is preliminary data.</text>
</comment>
<reference evidence="5 6" key="1">
    <citation type="submission" date="2016-11" db="EMBL/GenBank/DDBJ databases">
        <title>Mixed transmission modes and dynamic genome evolution in an obligate animal-bacterial symbiosis.</title>
        <authorList>
            <person name="Russell S.L."/>
            <person name="Corbett-Detig R.B."/>
            <person name="Cavanaugh C.M."/>
        </authorList>
    </citation>
    <scope>NUCLEOTIDE SEQUENCE [LARGE SCALE GENOMIC DNA]</scope>
    <source>
        <strain evidence="5">Se-Cadez</strain>
    </source>
</reference>